<gene>
    <name evidence="2" type="ORF">Cni_G11525</name>
</gene>
<reference evidence="2 3" key="1">
    <citation type="submission" date="2023-10" db="EMBL/GenBank/DDBJ databases">
        <title>Chromosome-scale genome assembly provides insights into flower coloration mechanisms of Canna indica.</title>
        <authorList>
            <person name="Li C."/>
        </authorList>
    </citation>
    <scope>NUCLEOTIDE SEQUENCE [LARGE SCALE GENOMIC DNA]</scope>
    <source>
        <tissue evidence="2">Flower</tissue>
    </source>
</reference>
<feature type="compositionally biased region" description="Polar residues" evidence="1">
    <location>
        <begin position="161"/>
        <end position="170"/>
    </location>
</feature>
<evidence type="ECO:0000313" key="3">
    <source>
        <dbReference type="Proteomes" id="UP001327560"/>
    </source>
</evidence>
<feature type="compositionally biased region" description="Basic and acidic residues" evidence="1">
    <location>
        <begin position="32"/>
        <end position="47"/>
    </location>
</feature>
<keyword evidence="3" id="KW-1185">Reference proteome</keyword>
<proteinExistence type="predicted"/>
<evidence type="ECO:0000313" key="2">
    <source>
        <dbReference type="EMBL" id="WOL02806.1"/>
    </source>
</evidence>
<evidence type="ECO:0000256" key="1">
    <source>
        <dbReference type="SAM" id="MobiDB-lite"/>
    </source>
</evidence>
<dbReference type="AlphaFoldDB" id="A0AAQ3QAY3"/>
<dbReference type="EMBL" id="CP136892">
    <property type="protein sequence ID" value="WOL02806.1"/>
    <property type="molecule type" value="Genomic_DNA"/>
</dbReference>
<feature type="compositionally biased region" description="Polar residues" evidence="1">
    <location>
        <begin position="439"/>
        <end position="451"/>
    </location>
</feature>
<feature type="compositionally biased region" description="Basic and acidic residues" evidence="1">
    <location>
        <begin position="411"/>
        <end position="428"/>
    </location>
</feature>
<accession>A0AAQ3QAY3</accession>
<feature type="compositionally biased region" description="Basic and acidic residues" evidence="1">
    <location>
        <begin position="150"/>
        <end position="160"/>
    </location>
</feature>
<protein>
    <submittedName>
        <fullName evidence="2">Uncharacterized protein</fullName>
    </submittedName>
</protein>
<dbReference type="PANTHER" id="PTHR34112:SF18">
    <property type="entry name" value="C-JUN-AMINO-TERMINAL KINASE-INTERACTING PROTEIN"/>
    <property type="match status" value="1"/>
</dbReference>
<feature type="compositionally biased region" description="Basic and acidic residues" evidence="1">
    <location>
        <begin position="99"/>
        <end position="114"/>
    </location>
</feature>
<sequence length="592" mass="64836">MERGEPTFVPEWYKGSGGSASGNSNHHSRSSLRSDEQGVRHLSRDRSSASAFDVDYPRPSAFSDRRFSSYQRSVSSNDSSNHAGVSTSNLRPYNSFGRSYRDNDRKKDNDLHERSRSIYVNNGFSHYTNSTIASRNKRDTLRRTSSSVGRLHEPLSKRTSSESSNGLITGTSIDYNGKHSFEKEFPSLGIEEKQPDVARVSSPGLTALDNISRMSSMAIGGDGWTSALVEAPVRVGGNEPTNSCATSTALSSSTRLNMAEALAQAPPQARDVSQESVDVEKIKELNRMQCIKLIPIRPSVPKSLVLNSLEKSKVKGTRSGEYSVLSKGGLQSASQHTGQSLRAPARSDAVKISQAGNIQVLNREKNDVTPIARDGLNLRNVCSAEKRSNSQVQNRNDFFNIIRRKAPVNRSPDRTEPRSVSAEKKEDSASCFGLEPPTESDNGARDNNSSCEVPKSSFHSEEEISSSDPLIAISLPDDEKLRLSSNPRVIKCLNESGDGTFSSDDPDAVPRSMLLTDNGDMSSFLDSVIPGFVPEKLDEVFWDYVPPSEEEAAFLRSLGWNDNAGIDALTHEEIAGFFQKHPEQKSSPGLDH</sequence>
<dbReference type="PANTHER" id="PTHR34112">
    <property type="entry name" value="C-JUN-AMINO-TERMINAL KINASE-INTERACTING PROTEIN"/>
    <property type="match status" value="1"/>
</dbReference>
<feature type="region of interest" description="Disordered" evidence="1">
    <location>
        <begin position="327"/>
        <end position="347"/>
    </location>
</feature>
<feature type="region of interest" description="Disordered" evidence="1">
    <location>
        <begin position="403"/>
        <end position="464"/>
    </location>
</feature>
<feature type="compositionally biased region" description="Polar residues" evidence="1">
    <location>
        <begin position="329"/>
        <end position="340"/>
    </location>
</feature>
<organism evidence="2 3">
    <name type="scientific">Canna indica</name>
    <name type="common">Indian-shot</name>
    <dbReference type="NCBI Taxonomy" id="4628"/>
    <lineage>
        <taxon>Eukaryota</taxon>
        <taxon>Viridiplantae</taxon>
        <taxon>Streptophyta</taxon>
        <taxon>Embryophyta</taxon>
        <taxon>Tracheophyta</taxon>
        <taxon>Spermatophyta</taxon>
        <taxon>Magnoliopsida</taxon>
        <taxon>Liliopsida</taxon>
        <taxon>Zingiberales</taxon>
        <taxon>Cannaceae</taxon>
        <taxon>Canna</taxon>
    </lineage>
</organism>
<feature type="region of interest" description="Disordered" evidence="1">
    <location>
        <begin position="130"/>
        <end position="170"/>
    </location>
</feature>
<dbReference type="Proteomes" id="UP001327560">
    <property type="component" value="Chromosome 3"/>
</dbReference>
<feature type="compositionally biased region" description="Polar residues" evidence="1">
    <location>
        <begin position="68"/>
        <end position="92"/>
    </location>
</feature>
<feature type="region of interest" description="Disordered" evidence="1">
    <location>
        <begin position="1"/>
        <end position="114"/>
    </location>
</feature>
<name>A0AAQ3QAY3_9LILI</name>